<evidence type="ECO:0000256" key="2">
    <source>
        <dbReference type="ARBA" id="ARBA00011270"/>
    </source>
</evidence>
<dbReference type="HAMAP" id="MF_00131">
    <property type="entry name" value="Trp_synth_alpha"/>
    <property type="match status" value="1"/>
</dbReference>
<accession>A0A291JK89</accession>
<dbReference type="EMBL" id="JAFNLT010000001">
    <property type="protein sequence ID" value="MBO1225846.1"/>
    <property type="molecule type" value="Genomic_DNA"/>
</dbReference>
<dbReference type="Gene3D" id="3.20.20.70">
    <property type="entry name" value="Aldolase class I"/>
    <property type="match status" value="1"/>
</dbReference>
<dbReference type="GO" id="GO:0005829">
    <property type="term" value="C:cytosol"/>
    <property type="evidence" value="ECO:0007669"/>
    <property type="project" value="TreeGrafter"/>
</dbReference>
<protein>
    <recommendedName>
        <fullName evidence="8">Tryptophan synthase alpha chain</fullName>
        <ecNumber evidence="8">4.2.1.20</ecNumber>
    </recommendedName>
</protein>
<keyword evidence="4 8" id="KW-0822">Tryptophan biosynthesis</keyword>
<dbReference type="PANTHER" id="PTHR43406">
    <property type="entry name" value="TRYPTOPHAN SYNTHASE, ALPHA CHAIN"/>
    <property type="match status" value="1"/>
</dbReference>
<dbReference type="InterPro" id="IPR018204">
    <property type="entry name" value="Trp_synthase_alpha_AS"/>
</dbReference>
<feature type="active site" description="Proton acceptor" evidence="8">
    <location>
        <position position="31"/>
    </location>
</feature>
<dbReference type="EC" id="4.2.1.20" evidence="8"/>
<comment type="function">
    <text evidence="8">The alpha subunit is responsible for the aldol cleavage of indoleglycerol phosphate to indole and glyceraldehyde 3-phosphate.</text>
</comment>
<dbReference type="Proteomes" id="UP000240400">
    <property type="component" value="Unassembled WGS sequence"/>
</dbReference>
<keyword evidence="3 8" id="KW-0028">Amino-acid biosynthesis</keyword>
<dbReference type="InterPro" id="IPR011060">
    <property type="entry name" value="RibuloseP-bd_barrel"/>
</dbReference>
<dbReference type="SUPFAM" id="SSF51366">
    <property type="entry name" value="Ribulose-phoshate binding barrel"/>
    <property type="match status" value="1"/>
</dbReference>
<keyword evidence="13" id="KW-1185">Reference proteome</keyword>
<proteinExistence type="inferred from homology"/>
<reference evidence="10 13" key="3">
    <citation type="submission" date="2021-03" db="EMBL/GenBank/DDBJ databases">
        <title>Staphylococci and Mammaliicocci in bats.</title>
        <authorList>
            <person name="Fountain K."/>
        </authorList>
    </citation>
    <scope>NUCLEOTIDE SEQUENCE [LARGE SCALE GENOMIC DNA]</scope>
    <source>
        <strain evidence="10 13">18_1_E_SW</strain>
    </source>
</reference>
<evidence type="ECO:0000256" key="6">
    <source>
        <dbReference type="ARBA" id="ARBA00023239"/>
    </source>
</evidence>
<evidence type="ECO:0000313" key="12">
    <source>
        <dbReference type="Proteomes" id="UP000240400"/>
    </source>
</evidence>
<comment type="similarity">
    <text evidence="8 9">Belongs to the TrpA family.</text>
</comment>
<dbReference type="NCBIfam" id="TIGR00262">
    <property type="entry name" value="trpA"/>
    <property type="match status" value="1"/>
</dbReference>
<sequence>MRKLFIPYIMGNKRFIENMKTLSDAGADIIEVGVPFSDPVADGPVIMEAGNKAIQEGVNIQYILDALTAHREKLSSKYVLMTYINIINYYGEDAFFDACEKAGVYGLIIPDLPHELVQQLKDRHPNRKVNLIPLIAMTTSEERINQIVANAEGFIYTVTMNATTGENGKFHPDLKQRINNIKLKANVPVVAGFGIRTPDHVEDIVEVADGAVIGSEIVKRFDRDQNQQTVNYLNSIRKALDK</sequence>
<evidence type="ECO:0000256" key="4">
    <source>
        <dbReference type="ARBA" id="ARBA00022822"/>
    </source>
</evidence>
<dbReference type="GO" id="GO:0004834">
    <property type="term" value="F:tryptophan synthase activity"/>
    <property type="evidence" value="ECO:0007669"/>
    <property type="project" value="UniProtKB-UniRule"/>
</dbReference>
<dbReference type="EMBL" id="PZHR01000076">
    <property type="protein sequence ID" value="PTK57962.1"/>
    <property type="molecule type" value="Genomic_DNA"/>
</dbReference>
<evidence type="ECO:0000313" key="13">
    <source>
        <dbReference type="Proteomes" id="UP000664081"/>
    </source>
</evidence>
<evidence type="ECO:0000256" key="7">
    <source>
        <dbReference type="ARBA" id="ARBA00049047"/>
    </source>
</evidence>
<evidence type="ECO:0000313" key="10">
    <source>
        <dbReference type="EMBL" id="MBO1225846.1"/>
    </source>
</evidence>
<name>A0A291JK89_9STAP</name>
<dbReference type="GeneID" id="66776940"/>
<evidence type="ECO:0000256" key="9">
    <source>
        <dbReference type="RuleBase" id="RU003662"/>
    </source>
</evidence>
<comment type="pathway">
    <text evidence="1 8">Amino-acid biosynthesis; L-tryptophan biosynthesis; L-tryptophan from chorismate: step 5/5.</text>
</comment>
<dbReference type="OrthoDB" id="9804578at2"/>
<dbReference type="PANTHER" id="PTHR43406:SF1">
    <property type="entry name" value="TRYPTOPHAN SYNTHASE ALPHA CHAIN, CHLOROPLASTIC"/>
    <property type="match status" value="1"/>
</dbReference>
<dbReference type="InterPro" id="IPR002028">
    <property type="entry name" value="Trp_synthase_suA"/>
</dbReference>
<keyword evidence="5 8" id="KW-0057">Aromatic amino acid biosynthesis</keyword>
<dbReference type="Proteomes" id="UP000664081">
    <property type="component" value="Unassembled WGS sequence"/>
</dbReference>
<organism evidence="11 12">
    <name type="scientific">Staphylococcus nepalensis</name>
    <dbReference type="NCBI Taxonomy" id="214473"/>
    <lineage>
        <taxon>Bacteria</taxon>
        <taxon>Bacillati</taxon>
        <taxon>Bacillota</taxon>
        <taxon>Bacilli</taxon>
        <taxon>Bacillales</taxon>
        <taxon>Staphylococcaceae</taxon>
        <taxon>Staphylococcus</taxon>
    </lineage>
</organism>
<reference evidence="11 12" key="1">
    <citation type="journal article" date="2016" name="Front. Microbiol.">
        <title>Comprehensive Phylogenetic Analysis of Bovine Non-aureus Staphylococci Species Based on Whole-Genome Sequencing.</title>
        <authorList>
            <person name="Naushad S."/>
            <person name="Barkema H.W."/>
            <person name="Luby C."/>
            <person name="Condas L.A."/>
            <person name="Nobrega D.B."/>
            <person name="Carson D.A."/>
            <person name="De Buck J."/>
        </authorList>
    </citation>
    <scope>NUCLEOTIDE SEQUENCE [LARGE SCALE GENOMIC DNA]</scope>
    <source>
        <strain evidence="11 12">SNUC 4337</strain>
    </source>
</reference>
<comment type="subunit">
    <text evidence="2 8">Tetramer of two alpha and two beta chains.</text>
</comment>
<evidence type="ECO:0000256" key="8">
    <source>
        <dbReference type="HAMAP-Rule" id="MF_00131"/>
    </source>
</evidence>
<gene>
    <name evidence="8 10" type="primary">trpA</name>
    <name evidence="11" type="ORF">BUZ61_11190</name>
    <name evidence="10" type="ORF">J3T88_00730</name>
</gene>
<comment type="catalytic activity">
    <reaction evidence="7 8">
        <text>(1S,2R)-1-C-(indol-3-yl)glycerol 3-phosphate + L-serine = D-glyceraldehyde 3-phosphate + L-tryptophan + H2O</text>
        <dbReference type="Rhea" id="RHEA:10532"/>
        <dbReference type="ChEBI" id="CHEBI:15377"/>
        <dbReference type="ChEBI" id="CHEBI:33384"/>
        <dbReference type="ChEBI" id="CHEBI:57912"/>
        <dbReference type="ChEBI" id="CHEBI:58866"/>
        <dbReference type="ChEBI" id="CHEBI:59776"/>
        <dbReference type="EC" id="4.2.1.20"/>
    </reaction>
</comment>
<evidence type="ECO:0000256" key="3">
    <source>
        <dbReference type="ARBA" id="ARBA00022605"/>
    </source>
</evidence>
<dbReference type="Pfam" id="PF00290">
    <property type="entry name" value="Trp_syntA"/>
    <property type="match status" value="1"/>
</dbReference>
<evidence type="ECO:0000256" key="1">
    <source>
        <dbReference type="ARBA" id="ARBA00004733"/>
    </source>
</evidence>
<comment type="caution">
    <text evidence="11">The sequence shown here is derived from an EMBL/GenBank/DDBJ whole genome shotgun (WGS) entry which is preliminary data.</text>
</comment>
<evidence type="ECO:0000256" key="5">
    <source>
        <dbReference type="ARBA" id="ARBA00023141"/>
    </source>
</evidence>
<dbReference type="KEGG" id="snl:BJD96_07465"/>
<feature type="active site" description="Proton acceptor" evidence="8">
    <location>
        <position position="42"/>
    </location>
</feature>
<dbReference type="PROSITE" id="PS00167">
    <property type="entry name" value="TRP_SYNTHASE_ALPHA"/>
    <property type="match status" value="1"/>
</dbReference>
<keyword evidence="6 8" id="KW-0456">Lyase</keyword>
<evidence type="ECO:0000313" key="11">
    <source>
        <dbReference type="EMBL" id="PTK57962.1"/>
    </source>
</evidence>
<dbReference type="RefSeq" id="WP_096809833.1">
    <property type="nucleotide sequence ID" value="NZ_CABIWM010000004.1"/>
</dbReference>
<dbReference type="AlphaFoldDB" id="A0A291JK89"/>
<dbReference type="InterPro" id="IPR013785">
    <property type="entry name" value="Aldolase_TIM"/>
</dbReference>
<dbReference type="UniPathway" id="UPA00035">
    <property type="reaction ID" value="UER00044"/>
</dbReference>
<reference evidence="11" key="2">
    <citation type="submission" date="2018-03" db="EMBL/GenBank/DDBJ databases">
        <authorList>
            <person name="Keele B.F."/>
        </authorList>
    </citation>
    <scope>NUCLEOTIDE SEQUENCE</scope>
    <source>
        <strain evidence="11">SNUC 4337</strain>
    </source>
</reference>
<dbReference type="CDD" id="cd04724">
    <property type="entry name" value="Tryptophan_synthase_alpha"/>
    <property type="match status" value="1"/>
</dbReference>